<comment type="similarity">
    <text evidence="3">Belongs to the prokaryotic molybdopterin-containing oxidoreductase family.</text>
</comment>
<accession>A0A7D7KZT8</accession>
<proteinExistence type="inferred from homology"/>
<dbReference type="KEGG" id="kvr:CIB50_0002378"/>
<evidence type="ECO:0000313" key="12">
    <source>
        <dbReference type="Proteomes" id="UP000216825"/>
    </source>
</evidence>
<evidence type="ECO:0000256" key="5">
    <source>
        <dbReference type="ARBA" id="ARBA00022723"/>
    </source>
</evidence>
<dbReference type="InterPro" id="IPR006963">
    <property type="entry name" value="Mopterin_OxRdtase_4Fe-4S_dom"/>
</dbReference>
<keyword evidence="4" id="KW-0004">4Fe-4S</keyword>
<dbReference type="GO" id="GO:0030151">
    <property type="term" value="F:molybdenum ion binding"/>
    <property type="evidence" value="ECO:0007669"/>
    <property type="project" value="TreeGrafter"/>
</dbReference>
<sequence length="228" mass="25355">MTGRRGVVDRLGRGGRRPAVSGPGKHLVHNHVRMTVYPFRMSRFSPLEWPVIRQLRTGDRTGRSSAVQSQHTRDLTARTATADRVVQSICPYCAVGCGQKVYVKDERVIQIEGDPDSPISRGRLCPKGSASEQLVNSPGRQTQMLYRAPGASEWQPLELDTAIDMIADRFLESRRRGWQDADEDGRPLRRTMGIASLGGATLDNEENYLIKKLFTAAGAVQIENQARI</sequence>
<feature type="region of interest" description="Disordered" evidence="9">
    <location>
        <begin position="1"/>
        <end position="25"/>
    </location>
</feature>
<evidence type="ECO:0000256" key="9">
    <source>
        <dbReference type="SAM" id="MobiDB-lite"/>
    </source>
</evidence>
<evidence type="ECO:0000256" key="7">
    <source>
        <dbReference type="ARBA" id="ARBA00023004"/>
    </source>
</evidence>
<dbReference type="AlphaFoldDB" id="A0A7D7KZT8"/>
<dbReference type="Pfam" id="PF04879">
    <property type="entry name" value="Molybdop_Fe4S4"/>
    <property type="match status" value="1"/>
</dbReference>
<reference evidence="11" key="1">
    <citation type="submission" date="2017-08" db="EMBL/GenBank/DDBJ databases">
        <authorList>
            <person name="Minaev M."/>
            <person name="Kurbakov K.A."/>
            <person name="Solodovnikova G.I."/>
            <person name="Kuznetsova O.A."/>
            <person name="Lisitsyn A.B."/>
        </authorList>
    </citation>
    <scope>NUCLEOTIDE SEQUENCE</scope>
    <source>
        <strain evidence="11">80</strain>
    </source>
</reference>
<evidence type="ECO:0000256" key="1">
    <source>
        <dbReference type="ARBA" id="ARBA00001966"/>
    </source>
</evidence>
<dbReference type="SUPFAM" id="SSF53706">
    <property type="entry name" value="Formate dehydrogenase/DMSO reductase, domains 1-3"/>
    <property type="match status" value="1"/>
</dbReference>
<dbReference type="Proteomes" id="UP000216825">
    <property type="component" value="Chromosome"/>
</dbReference>
<dbReference type="SMART" id="SM00926">
    <property type="entry name" value="Molybdop_Fe4S4"/>
    <property type="match status" value="1"/>
</dbReference>
<dbReference type="GO" id="GO:0009061">
    <property type="term" value="P:anaerobic respiration"/>
    <property type="evidence" value="ECO:0007669"/>
    <property type="project" value="TreeGrafter"/>
</dbReference>
<organism evidence="11 12">
    <name type="scientific">Kocuria varians</name>
    <name type="common">Micrococcus varians</name>
    <dbReference type="NCBI Taxonomy" id="1272"/>
    <lineage>
        <taxon>Bacteria</taxon>
        <taxon>Bacillati</taxon>
        <taxon>Actinomycetota</taxon>
        <taxon>Actinomycetes</taxon>
        <taxon>Micrococcales</taxon>
        <taxon>Micrococcaceae</taxon>
        <taxon>Kocuria</taxon>
    </lineage>
</organism>
<feature type="domain" description="4Fe-4S Mo/W bis-MGD-type" evidence="10">
    <location>
        <begin position="83"/>
        <end position="139"/>
    </location>
</feature>
<dbReference type="PANTHER" id="PTHR43598">
    <property type="entry name" value="TUNGSTEN-CONTAINING FORMYLMETHANOFURAN DEHYDROGENASE 2 SUBUNIT B"/>
    <property type="match status" value="1"/>
</dbReference>
<keyword evidence="5" id="KW-0479">Metal-binding</keyword>
<gene>
    <name evidence="11" type="primary">fdhA_3</name>
    <name evidence="11" type="ORF">CIB50_0002378</name>
</gene>
<dbReference type="Gene3D" id="2.20.25.90">
    <property type="entry name" value="ADC-like domains"/>
    <property type="match status" value="1"/>
</dbReference>
<dbReference type="GO" id="GO:0009055">
    <property type="term" value="F:electron transfer activity"/>
    <property type="evidence" value="ECO:0007669"/>
    <property type="project" value="TreeGrafter"/>
</dbReference>
<name>A0A7D7KZT8_KOCVA</name>
<feature type="compositionally biased region" description="Basic and acidic residues" evidence="9">
    <location>
        <begin position="1"/>
        <end position="12"/>
    </location>
</feature>
<evidence type="ECO:0000256" key="8">
    <source>
        <dbReference type="ARBA" id="ARBA00023014"/>
    </source>
</evidence>
<dbReference type="PROSITE" id="PS51669">
    <property type="entry name" value="4FE4S_MOW_BIS_MGD"/>
    <property type="match status" value="1"/>
</dbReference>
<keyword evidence="7" id="KW-0408">Iron</keyword>
<evidence type="ECO:0000256" key="2">
    <source>
        <dbReference type="ARBA" id="ARBA00004196"/>
    </source>
</evidence>
<dbReference type="EC" id="1.17.1.9" evidence="11"/>
<dbReference type="PANTHER" id="PTHR43598:SF1">
    <property type="entry name" value="FORMATE DEHYDROGENASE-O MAJOR SUBUNIT"/>
    <property type="match status" value="1"/>
</dbReference>
<dbReference type="GO" id="GO:0051539">
    <property type="term" value="F:4 iron, 4 sulfur cluster binding"/>
    <property type="evidence" value="ECO:0007669"/>
    <property type="project" value="UniProtKB-KW"/>
</dbReference>
<comment type="cofactor">
    <cofactor evidence="1">
        <name>[4Fe-4S] cluster</name>
        <dbReference type="ChEBI" id="CHEBI:49883"/>
    </cofactor>
</comment>
<protein>
    <submittedName>
        <fullName evidence="11">Formate dehydrogenase subunit alpha</fullName>
        <ecNumber evidence="11">1.17.1.9</ecNumber>
    </submittedName>
</protein>
<comment type="subcellular location">
    <subcellularLocation>
        <location evidence="2">Cell envelope</location>
    </subcellularLocation>
</comment>
<evidence type="ECO:0000256" key="6">
    <source>
        <dbReference type="ARBA" id="ARBA00023002"/>
    </source>
</evidence>
<dbReference type="Gene3D" id="3.40.50.740">
    <property type="match status" value="1"/>
</dbReference>
<keyword evidence="12" id="KW-1185">Reference proteome</keyword>
<dbReference type="EMBL" id="CP059343">
    <property type="protein sequence ID" value="QMS57630.1"/>
    <property type="molecule type" value="Genomic_DNA"/>
</dbReference>
<evidence type="ECO:0000259" key="10">
    <source>
        <dbReference type="PROSITE" id="PS51669"/>
    </source>
</evidence>
<keyword evidence="6 11" id="KW-0560">Oxidoreductase</keyword>
<reference evidence="11" key="2">
    <citation type="submission" date="2020-07" db="EMBL/GenBank/DDBJ databases">
        <title>Genome of starter culture bacteria Kocuria salsicia reveals its technological properties and safety for usage in meat industry.</title>
        <authorList>
            <person name="Michael M."/>
            <person name="Konstantin K."/>
            <person name="Evgenii K."/>
            <person name="Galina S."/>
            <person name="Oksana K."/>
            <person name="Andrei L."/>
        </authorList>
    </citation>
    <scope>NUCLEOTIDE SEQUENCE [LARGE SCALE GENOMIC DNA]</scope>
    <source>
        <strain evidence="11">80</strain>
    </source>
</reference>
<evidence type="ECO:0000256" key="4">
    <source>
        <dbReference type="ARBA" id="ARBA00022485"/>
    </source>
</evidence>
<keyword evidence="8" id="KW-0411">Iron-sulfur</keyword>
<dbReference type="GO" id="GO:0030313">
    <property type="term" value="C:cell envelope"/>
    <property type="evidence" value="ECO:0007669"/>
    <property type="project" value="UniProtKB-SubCell"/>
</dbReference>
<evidence type="ECO:0000256" key="3">
    <source>
        <dbReference type="ARBA" id="ARBA00010312"/>
    </source>
</evidence>
<dbReference type="GO" id="GO:0008863">
    <property type="term" value="F:formate dehydrogenase (NAD+) activity"/>
    <property type="evidence" value="ECO:0007669"/>
    <property type="project" value="UniProtKB-EC"/>
</dbReference>
<evidence type="ECO:0000313" key="11">
    <source>
        <dbReference type="EMBL" id="QMS57630.1"/>
    </source>
</evidence>